<proteinExistence type="predicted"/>
<dbReference type="AlphaFoldDB" id="A0A2S2R433"/>
<feature type="transmembrane region" description="Helical" evidence="1">
    <location>
        <begin position="81"/>
        <end position="102"/>
    </location>
</feature>
<keyword evidence="1" id="KW-0812">Transmembrane</keyword>
<keyword evidence="1" id="KW-1133">Transmembrane helix</keyword>
<evidence type="ECO:0000256" key="1">
    <source>
        <dbReference type="SAM" id="Phobius"/>
    </source>
</evidence>
<gene>
    <name evidence="2" type="ORF">g.131972</name>
</gene>
<sequence length="104" mass="12112">MVFLCCTDIIIREESWQKWTARGWCTNSSTFLRTLSRSIVPVHEKKNDDNITYVLITILSSSLIYILVHRYMAYAHKCIKICIRYVVCVCVCVCLCVLLCTIRI</sequence>
<reference evidence="2" key="1">
    <citation type="submission" date="2018-04" db="EMBL/GenBank/DDBJ databases">
        <title>Transcriptome assembly of Sipha flava.</title>
        <authorList>
            <person name="Scully E.D."/>
            <person name="Geib S.M."/>
            <person name="Palmer N.A."/>
            <person name="Koch K."/>
            <person name="Bradshaw J."/>
            <person name="Heng-Moss T."/>
            <person name="Sarath G."/>
        </authorList>
    </citation>
    <scope>NUCLEOTIDE SEQUENCE</scope>
</reference>
<accession>A0A2S2R433</accession>
<name>A0A2S2R433_9HEMI</name>
<feature type="transmembrane region" description="Helical" evidence="1">
    <location>
        <begin position="51"/>
        <end position="69"/>
    </location>
</feature>
<organism evidence="2">
    <name type="scientific">Sipha flava</name>
    <name type="common">yellow sugarcane aphid</name>
    <dbReference type="NCBI Taxonomy" id="143950"/>
    <lineage>
        <taxon>Eukaryota</taxon>
        <taxon>Metazoa</taxon>
        <taxon>Ecdysozoa</taxon>
        <taxon>Arthropoda</taxon>
        <taxon>Hexapoda</taxon>
        <taxon>Insecta</taxon>
        <taxon>Pterygota</taxon>
        <taxon>Neoptera</taxon>
        <taxon>Paraneoptera</taxon>
        <taxon>Hemiptera</taxon>
        <taxon>Sternorrhyncha</taxon>
        <taxon>Aphidomorpha</taxon>
        <taxon>Aphidoidea</taxon>
        <taxon>Aphididae</taxon>
        <taxon>Sipha</taxon>
    </lineage>
</organism>
<keyword evidence="1" id="KW-0472">Membrane</keyword>
<dbReference type="EMBL" id="GGMS01015563">
    <property type="protein sequence ID" value="MBY84766.1"/>
    <property type="molecule type" value="Transcribed_RNA"/>
</dbReference>
<evidence type="ECO:0000313" key="2">
    <source>
        <dbReference type="EMBL" id="MBY84766.1"/>
    </source>
</evidence>
<protein>
    <submittedName>
        <fullName evidence="2">Uncharacterized protein</fullName>
    </submittedName>
</protein>